<name>A0A7D4CGF4_9BACT</name>
<keyword evidence="9" id="KW-1185">Reference proteome</keyword>
<dbReference type="EC" id="5.2.1.8" evidence="3 6"/>
<evidence type="ECO:0000256" key="5">
    <source>
        <dbReference type="ARBA" id="ARBA00023235"/>
    </source>
</evidence>
<dbReference type="RefSeq" id="WP_173073889.1">
    <property type="nucleotide sequence ID" value="NZ_CP041345.1"/>
</dbReference>
<reference evidence="8 9" key="1">
    <citation type="submission" date="2019-07" db="EMBL/GenBank/DDBJ databases">
        <title>Thalassofilum flectens gen. nov., sp. nov., a novel moderate thermophilic anaerobe from a shallow sea hot spring in Kunashir Island (Russia), representing a new family in the order Bacteroidales, and proposal of Thalassofilacea fam. nov.</title>
        <authorList>
            <person name="Kochetkova T.V."/>
            <person name="Podosokorskaya O.A."/>
            <person name="Novikov A."/>
            <person name="Elcheninov A.G."/>
            <person name="Toshchakov S.V."/>
            <person name="Kublanov I.V."/>
        </authorList>
    </citation>
    <scope>NUCLEOTIDE SEQUENCE [LARGE SCALE GENOMIC DNA]</scope>
    <source>
        <strain evidence="8 9">38-H</strain>
    </source>
</reference>
<feature type="domain" description="PPIase FKBP-type" evidence="7">
    <location>
        <begin position="224"/>
        <end position="322"/>
    </location>
</feature>
<dbReference type="SUPFAM" id="SSF54534">
    <property type="entry name" value="FKBP-like"/>
    <property type="match status" value="2"/>
</dbReference>
<proteinExistence type="inferred from homology"/>
<feature type="domain" description="PPIase FKBP-type" evidence="7">
    <location>
        <begin position="69"/>
        <end position="177"/>
    </location>
</feature>
<dbReference type="AlphaFoldDB" id="A0A7D4CGF4"/>
<evidence type="ECO:0000313" key="9">
    <source>
        <dbReference type="Proteomes" id="UP000500961"/>
    </source>
</evidence>
<dbReference type="PROSITE" id="PS50059">
    <property type="entry name" value="FKBP_PPIASE"/>
    <property type="match status" value="2"/>
</dbReference>
<evidence type="ECO:0000256" key="4">
    <source>
        <dbReference type="ARBA" id="ARBA00023110"/>
    </source>
</evidence>
<gene>
    <name evidence="8" type="ORF">FHG85_05760</name>
</gene>
<dbReference type="InterPro" id="IPR046357">
    <property type="entry name" value="PPIase_dom_sf"/>
</dbReference>
<dbReference type="PANTHER" id="PTHR43811:SF19">
    <property type="entry name" value="39 KDA FK506-BINDING NUCLEAR PROTEIN"/>
    <property type="match status" value="1"/>
</dbReference>
<dbReference type="KEGG" id="ttz:FHG85_05760"/>
<dbReference type="Proteomes" id="UP000500961">
    <property type="component" value="Chromosome"/>
</dbReference>
<dbReference type="Pfam" id="PF00254">
    <property type="entry name" value="FKBP_C"/>
    <property type="match status" value="2"/>
</dbReference>
<accession>A0A7D4CGF4</accession>
<dbReference type="InterPro" id="IPR001179">
    <property type="entry name" value="PPIase_FKBP_dom"/>
</dbReference>
<protein>
    <recommendedName>
        <fullName evidence="3 6">peptidylprolyl isomerase</fullName>
        <ecNumber evidence="3 6">5.2.1.8</ecNumber>
    </recommendedName>
</protein>
<organism evidence="8 9">
    <name type="scientific">Tenuifilum thalassicum</name>
    <dbReference type="NCBI Taxonomy" id="2590900"/>
    <lineage>
        <taxon>Bacteria</taxon>
        <taxon>Pseudomonadati</taxon>
        <taxon>Bacteroidota</taxon>
        <taxon>Bacteroidia</taxon>
        <taxon>Bacteroidales</taxon>
        <taxon>Tenuifilaceae</taxon>
        <taxon>Tenuifilum</taxon>
    </lineage>
</organism>
<evidence type="ECO:0000256" key="6">
    <source>
        <dbReference type="PROSITE-ProRule" id="PRU00277"/>
    </source>
</evidence>
<keyword evidence="5 6" id="KW-0413">Isomerase</keyword>
<keyword evidence="4 6" id="KW-0697">Rotamase</keyword>
<dbReference type="Gene3D" id="3.10.50.40">
    <property type="match status" value="2"/>
</dbReference>
<comment type="similarity">
    <text evidence="2">Belongs to the FKBP-type PPIase family.</text>
</comment>
<evidence type="ECO:0000256" key="3">
    <source>
        <dbReference type="ARBA" id="ARBA00013194"/>
    </source>
</evidence>
<evidence type="ECO:0000256" key="2">
    <source>
        <dbReference type="ARBA" id="ARBA00006577"/>
    </source>
</evidence>
<dbReference type="PANTHER" id="PTHR43811">
    <property type="entry name" value="FKBP-TYPE PEPTIDYL-PROLYL CIS-TRANS ISOMERASE FKPA"/>
    <property type="match status" value="1"/>
</dbReference>
<evidence type="ECO:0000256" key="1">
    <source>
        <dbReference type="ARBA" id="ARBA00000971"/>
    </source>
</evidence>
<sequence>MNRFLLLLIAGLSLTVISCDKEFSDPEGDEIARFNAWIQVHNIPESAKKPSGLYYVTKTPGTGASPQIGDWVLYSYVERTLDGLAWLSDNDSLMKLYNRYDNSYHYAPVFAKYEEANTQITGYSRYMLEGVFEGLGYMKEGEQATLYIPYNLGYKGNASNGLSYQSLIYDLELHKVISDPRAYETSLIEGYINDNYPGLEPINDSIYYIQLSPPTDETTQLAKDSVAYVYYKGMFLDGFVFDTNIDSVATNLGRKFSSTDSLKVTIGGNSVIKGFEQALLQMKEGEWGRAIIPSFCGYDSIGTSSIPPFTPLVFDIYFSSKGESSTKPTEN</sequence>
<dbReference type="PROSITE" id="PS51257">
    <property type="entry name" value="PROKAR_LIPOPROTEIN"/>
    <property type="match status" value="1"/>
</dbReference>
<dbReference type="GO" id="GO:0003755">
    <property type="term" value="F:peptidyl-prolyl cis-trans isomerase activity"/>
    <property type="evidence" value="ECO:0007669"/>
    <property type="project" value="UniProtKB-KW"/>
</dbReference>
<comment type="catalytic activity">
    <reaction evidence="1 6">
        <text>[protein]-peptidylproline (omega=180) = [protein]-peptidylproline (omega=0)</text>
        <dbReference type="Rhea" id="RHEA:16237"/>
        <dbReference type="Rhea" id="RHEA-COMP:10747"/>
        <dbReference type="Rhea" id="RHEA-COMP:10748"/>
        <dbReference type="ChEBI" id="CHEBI:83833"/>
        <dbReference type="ChEBI" id="CHEBI:83834"/>
        <dbReference type="EC" id="5.2.1.8"/>
    </reaction>
</comment>
<evidence type="ECO:0000313" key="8">
    <source>
        <dbReference type="EMBL" id="QKG79786.1"/>
    </source>
</evidence>
<evidence type="ECO:0000259" key="7">
    <source>
        <dbReference type="PROSITE" id="PS50059"/>
    </source>
</evidence>
<dbReference type="EMBL" id="CP041345">
    <property type="protein sequence ID" value="QKG79786.1"/>
    <property type="molecule type" value="Genomic_DNA"/>
</dbReference>